<keyword evidence="9" id="KW-1185">Reference proteome</keyword>
<feature type="non-terminal residue" evidence="8">
    <location>
        <position position="1"/>
    </location>
</feature>
<dbReference type="GO" id="GO:0005774">
    <property type="term" value="C:vacuolar membrane"/>
    <property type="evidence" value="ECO:0007669"/>
    <property type="project" value="UniProtKB-SubCell"/>
</dbReference>
<feature type="compositionally biased region" description="Polar residues" evidence="7">
    <location>
        <begin position="91"/>
        <end position="101"/>
    </location>
</feature>
<comment type="caution">
    <text evidence="8">The sequence shown here is derived from an EMBL/GenBank/DDBJ whole genome shotgun (WGS) entry which is preliminary data.</text>
</comment>
<feature type="transmembrane region" description="Helical" evidence="6">
    <location>
        <begin position="227"/>
        <end position="245"/>
    </location>
</feature>
<comment type="caution">
    <text evidence="6">Lacks conserved residue(s) required for the propagation of feature annotation.</text>
</comment>
<evidence type="ECO:0000256" key="6">
    <source>
        <dbReference type="RuleBase" id="RU363073"/>
    </source>
</evidence>
<dbReference type="EMBL" id="JAEFCI010006822">
    <property type="protein sequence ID" value="KAG5459455.1"/>
    <property type="molecule type" value="Genomic_DNA"/>
</dbReference>
<dbReference type="InterPro" id="IPR050495">
    <property type="entry name" value="ATG22/LtaA_families"/>
</dbReference>
<feature type="compositionally biased region" description="Polar residues" evidence="7">
    <location>
        <begin position="109"/>
        <end position="119"/>
    </location>
</feature>
<gene>
    <name evidence="8" type="ORF">BJ554DRAFT_141</name>
</gene>
<sequence length="353" mass="37336">GERANVPHAENALAARNAEKREREQRRALPAACFDLERAQLGPSQHSPMADTAVTLVDVEAWRGGGGDGAPPPDPAAPSTGAGSPARKTPASLTASTSRSLYSAEDLSEQNPQRSSSAQADPPVTTKKELYLYAPTLLQLLATAAGHRPDDPSQPCDGADANASCFVSFGPIGDISVSSMVLFTQGMSFLLLAVICAFFGALADYAGGRLPRLTGQCYHVFYAVSDYGRRILLVMTVVAVAAQLVPLAITEPGTREPPRVFDHQWYLMAIFNIIISVSIGATIVYYTAAFPNLAANMPLVRKAQSEAKEAASLLSAEDGTTRAVAEAKMRAAERVTMLARNEISSTSNAALSL</sequence>
<dbReference type="PANTHER" id="PTHR23519">
    <property type="entry name" value="AUTOPHAGY-RELATED PROTEIN 22"/>
    <property type="match status" value="1"/>
</dbReference>
<keyword evidence="5 6" id="KW-0472">Membrane</keyword>
<feature type="region of interest" description="Disordered" evidence="7">
    <location>
        <begin position="62"/>
        <end position="122"/>
    </location>
</feature>
<evidence type="ECO:0000256" key="3">
    <source>
        <dbReference type="ARBA" id="ARBA00022692"/>
    </source>
</evidence>
<keyword evidence="6" id="KW-0072">Autophagy</keyword>
<keyword evidence="3 6" id="KW-0812">Transmembrane</keyword>
<evidence type="ECO:0000256" key="5">
    <source>
        <dbReference type="ARBA" id="ARBA00023136"/>
    </source>
</evidence>
<dbReference type="GO" id="GO:0006865">
    <property type="term" value="P:amino acid transport"/>
    <property type="evidence" value="ECO:0007669"/>
    <property type="project" value="UniProtKB-KW"/>
</dbReference>
<keyword evidence="6" id="KW-0926">Vacuole</keyword>
<feature type="compositionally biased region" description="Basic and acidic residues" evidence="7">
    <location>
        <begin position="17"/>
        <end position="27"/>
    </location>
</feature>
<feature type="non-terminal residue" evidence="8">
    <location>
        <position position="353"/>
    </location>
</feature>
<evidence type="ECO:0000313" key="9">
    <source>
        <dbReference type="Proteomes" id="UP000673691"/>
    </source>
</evidence>
<dbReference type="Pfam" id="PF11700">
    <property type="entry name" value="ATG22"/>
    <property type="match status" value="1"/>
</dbReference>
<evidence type="ECO:0000256" key="2">
    <source>
        <dbReference type="ARBA" id="ARBA00022448"/>
    </source>
</evidence>
<accession>A0A8H8DIG4</accession>
<keyword evidence="2 6" id="KW-0813">Transport</keyword>
<comment type="subcellular location">
    <subcellularLocation>
        <location evidence="1">Endomembrane system</location>
        <topology evidence="1">Multi-pass membrane protein</topology>
    </subcellularLocation>
    <subcellularLocation>
        <location evidence="6">Vacuole membrane</location>
        <topology evidence="6">Multi-pass membrane protein</topology>
    </subcellularLocation>
</comment>
<feature type="transmembrane region" description="Helical" evidence="6">
    <location>
        <begin position="265"/>
        <end position="288"/>
    </location>
</feature>
<organism evidence="8 9">
    <name type="scientific">Olpidium bornovanus</name>
    <dbReference type="NCBI Taxonomy" id="278681"/>
    <lineage>
        <taxon>Eukaryota</taxon>
        <taxon>Fungi</taxon>
        <taxon>Fungi incertae sedis</taxon>
        <taxon>Olpidiomycota</taxon>
        <taxon>Olpidiomycotina</taxon>
        <taxon>Olpidiomycetes</taxon>
        <taxon>Olpidiales</taxon>
        <taxon>Olpidiaceae</taxon>
        <taxon>Olpidium</taxon>
    </lineage>
</organism>
<keyword evidence="6" id="KW-0029">Amino-acid transport</keyword>
<feature type="region of interest" description="Disordered" evidence="7">
    <location>
        <begin position="1"/>
        <end position="27"/>
    </location>
</feature>
<keyword evidence="4 6" id="KW-1133">Transmembrane helix</keyword>
<comment type="function">
    <text evidence="6">Vacuolar effluxer which mediate the efflux of amino acids resulting from autophagic degradation. The release of autophagic amino acids allows the maintenance of protein synthesis and viability during nitrogen starvation.</text>
</comment>
<dbReference type="InterPro" id="IPR024671">
    <property type="entry name" value="Atg22-like"/>
</dbReference>
<name>A0A8H8DIG4_9FUNG</name>
<feature type="transmembrane region" description="Helical" evidence="6">
    <location>
        <begin position="186"/>
        <end position="206"/>
    </location>
</feature>
<dbReference type="GO" id="GO:0012505">
    <property type="term" value="C:endomembrane system"/>
    <property type="evidence" value="ECO:0007669"/>
    <property type="project" value="UniProtKB-SubCell"/>
</dbReference>
<proteinExistence type="inferred from homology"/>
<feature type="compositionally biased region" description="Low complexity" evidence="7">
    <location>
        <begin position="77"/>
        <end position="86"/>
    </location>
</feature>
<dbReference type="OrthoDB" id="192733at2759"/>
<dbReference type="AlphaFoldDB" id="A0A8H8DIG4"/>
<evidence type="ECO:0000313" key="8">
    <source>
        <dbReference type="EMBL" id="KAG5459455.1"/>
    </source>
</evidence>
<evidence type="ECO:0000256" key="7">
    <source>
        <dbReference type="SAM" id="MobiDB-lite"/>
    </source>
</evidence>
<protein>
    <recommendedName>
        <fullName evidence="6">Autophagy-related protein</fullName>
    </recommendedName>
</protein>
<dbReference type="PANTHER" id="PTHR23519:SF4">
    <property type="entry name" value="AUTOPHAGY-RELATED PROTEIN"/>
    <property type="match status" value="1"/>
</dbReference>
<evidence type="ECO:0000256" key="4">
    <source>
        <dbReference type="ARBA" id="ARBA00022989"/>
    </source>
</evidence>
<reference evidence="8 9" key="1">
    <citation type="journal article" name="Sci. Rep.">
        <title>Genome-scale phylogenetic analyses confirm Olpidium as the closest living zoosporic fungus to the non-flagellated, terrestrial fungi.</title>
        <authorList>
            <person name="Chang Y."/>
            <person name="Rochon D."/>
            <person name="Sekimoto S."/>
            <person name="Wang Y."/>
            <person name="Chovatia M."/>
            <person name="Sandor L."/>
            <person name="Salamov A."/>
            <person name="Grigoriev I.V."/>
            <person name="Stajich J.E."/>
            <person name="Spatafora J.W."/>
        </authorList>
    </citation>
    <scope>NUCLEOTIDE SEQUENCE [LARGE SCALE GENOMIC DNA]</scope>
    <source>
        <strain evidence="8">S191</strain>
    </source>
</reference>
<evidence type="ECO:0000256" key="1">
    <source>
        <dbReference type="ARBA" id="ARBA00004127"/>
    </source>
</evidence>
<dbReference type="Proteomes" id="UP000673691">
    <property type="component" value="Unassembled WGS sequence"/>
</dbReference>
<dbReference type="GO" id="GO:0006914">
    <property type="term" value="P:autophagy"/>
    <property type="evidence" value="ECO:0007669"/>
    <property type="project" value="UniProtKB-KW"/>
</dbReference>
<comment type="similarity">
    <text evidence="6">Belongs to the ATG22 family.</text>
</comment>